<reference evidence="1" key="1">
    <citation type="submission" date="2022-07" db="EMBL/GenBank/DDBJ databases">
        <title>Phylogenomic reconstructions and comparative analyses of Kickxellomycotina fungi.</title>
        <authorList>
            <person name="Reynolds N.K."/>
            <person name="Stajich J.E."/>
            <person name="Barry K."/>
            <person name="Grigoriev I.V."/>
            <person name="Crous P."/>
            <person name="Smith M.E."/>
        </authorList>
    </citation>
    <scope>NUCLEOTIDE SEQUENCE</scope>
    <source>
        <strain evidence="1">IMI 214461</strain>
    </source>
</reference>
<dbReference type="InterPro" id="IPR009097">
    <property type="entry name" value="Cyclic_Pdiesterase"/>
</dbReference>
<evidence type="ECO:0000313" key="1">
    <source>
        <dbReference type="EMBL" id="KAJ1997037.1"/>
    </source>
</evidence>
<gene>
    <name evidence="1" type="ORF">H4R26_005976</name>
</gene>
<sequence length="128" mass="13855">DEDAVDQAREFAKALTPGGIVVNIAALETGDGYYECVLLRVASSKGLLEANSAACQHWNKPDQSPFFPHVSVAYGNYDRQQLDAALSLVDGMVPKDLNDLSFEATEIRIISSVGPCDQWRTVGVVRIG</sequence>
<feature type="non-terminal residue" evidence="1">
    <location>
        <position position="1"/>
    </location>
</feature>
<protein>
    <recommendedName>
        <fullName evidence="3">2'-5' RNA ligase family protein</fullName>
    </recommendedName>
</protein>
<dbReference type="EMBL" id="JANBQF010001523">
    <property type="protein sequence ID" value="KAJ1997037.1"/>
    <property type="molecule type" value="Genomic_DNA"/>
</dbReference>
<evidence type="ECO:0000313" key="2">
    <source>
        <dbReference type="Proteomes" id="UP001150907"/>
    </source>
</evidence>
<accession>A0A9W8EC19</accession>
<organism evidence="1 2">
    <name type="scientific">Coemansia thaxteri</name>
    <dbReference type="NCBI Taxonomy" id="2663907"/>
    <lineage>
        <taxon>Eukaryota</taxon>
        <taxon>Fungi</taxon>
        <taxon>Fungi incertae sedis</taxon>
        <taxon>Zoopagomycota</taxon>
        <taxon>Kickxellomycotina</taxon>
        <taxon>Kickxellomycetes</taxon>
        <taxon>Kickxellales</taxon>
        <taxon>Kickxellaceae</taxon>
        <taxon>Coemansia</taxon>
    </lineage>
</organism>
<dbReference type="OrthoDB" id="514292at2759"/>
<evidence type="ECO:0008006" key="3">
    <source>
        <dbReference type="Google" id="ProtNLM"/>
    </source>
</evidence>
<dbReference type="PANTHER" id="PTHR28141">
    <property type="entry name" value="2',3'-CYCLIC-NUCLEOTIDE 3'-PHOSPHODIESTERASE"/>
    <property type="match status" value="1"/>
</dbReference>
<dbReference type="Proteomes" id="UP001150907">
    <property type="component" value="Unassembled WGS sequence"/>
</dbReference>
<dbReference type="GO" id="GO:0004113">
    <property type="term" value="F:2',3'-cyclic-nucleotide 3'-phosphodiesterase activity"/>
    <property type="evidence" value="ECO:0007669"/>
    <property type="project" value="TreeGrafter"/>
</dbReference>
<dbReference type="AlphaFoldDB" id="A0A9W8EC19"/>
<dbReference type="InterPro" id="IPR012386">
    <property type="entry name" value="Cyclic-nucl_3Pdiesterase"/>
</dbReference>
<dbReference type="Pfam" id="PF07823">
    <property type="entry name" value="CPDase"/>
    <property type="match status" value="1"/>
</dbReference>
<dbReference type="SUPFAM" id="SSF55144">
    <property type="entry name" value="LigT-like"/>
    <property type="match status" value="1"/>
</dbReference>
<dbReference type="PANTHER" id="PTHR28141:SF1">
    <property type="entry name" value="2',3'-CYCLIC-NUCLEOTIDE 3'-PHOSPHODIESTERASE"/>
    <property type="match status" value="1"/>
</dbReference>
<dbReference type="GO" id="GO:0009187">
    <property type="term" value="P:cyclic nucleotide metabolic process"/>
    <property type="evidence" value="ECO:0007669"/>
    <property type="project" value="TreeGrafter"/>
</dbReference>
<comment type="caution">
    <text evidence="1">The sequence shown here is derived from an EMBL/GenBank/DDBJ whole genome shotgun (WGS) entry which is preliminary data.</text>
</comment>
<proteinExistence type="predicted"/>
<name>A0A9W8EC19_9FUNG</name>
<keyword evidence="2" id="KW-1185">Reference proteome</keyword>
<dbReference type="Gene3D" id="3.90.1140.10">
    <property type="entry name" value="Cyclic phosphodiesterase"/>
    <property type="match status" value="1"/>
</dbReference>